<feature type="domain" description="Cytochrome b/b6 C-terminal region profile" evidence="16">
    <location>
        <begin position="212"/>
        <end position="383"/>
    </location>
</feature>
<feature type="transmembrane region" description="Helical" evidence="14">
    <location>
        <begin position="111"/>
        <end position="133"/>
    </location>
</feature>
<evidence type="ECO:0000256" key="14">
    <source>
        <dbReference type="RuleBase" id="RU362117"/>
    </source>
</evidence>
<evidence type="ECO:0000256" key="6">
    <source>
        <dbReference type="ARBA" id="ARBA00022692"/>
    </source>
</evidence>
<keyword evidence="10 14" id="KW-1133">Transmembrane helix</keyword>
<keyword evidence="13 14" id="KW-0472">Membrane</keyword>
<dbReference type="InterPro" id="IPR005798">
    <property type="entry name" value="Cyt_b/b6_C"/>
</dbReference>
<feature type="transmembrane region" description="Helical" evidence="14">
    <location>
        <begin position="28"/>
        <end position="54"/>
    </location>
</feature>
<evidence type="ECO:0000256" key="12">
    <source>
        <dbReference type="ARBA" id="ARBA00023128"/>
    </source>
</evidence>
<dbReference type="InterPro" id="IPR048259">
    <property type="entry name" value="Cytochrome_b_N_euk/bac"/>
</dbReference>
<comment type="similarity">
    <text evidence="14">Belongs to the cytochrome b family.</text>
</comment>
<organism evidence="17 18">
    <name type="scientific">Podospora pseudocomata</name>
    <dbReference type="NCBI Taxonomy" id="2093779"/>
    <lineage>
        <taxon>Eukaryota</taxon>
        <taxon>Fungi</taxon>
        <taxon>Dikarya</taxon>
        <taxon>Ascomycota</taxon>
        <taxon>Pezizomycotina</taxon>
        <taxon>Sordariomycetes</taxon>
        <taxon>Sordariomycetidae</taxon>
        <taxon>Sordariales</taxon>
        <taxon>Podosporaceae</taxon>
        <taxon>Podospora</taxon>
    </lineage>
</organism>
<evidence type="ECO:0000256" key="2">
    <source>
        <dbReference type="ARBA" id="ARBA00013531"/>
    </source>
</evidence>
<dbReference type="RefSeq" id="XP_062738744.1">
    <property type="nucleotide sequence ID" value="NW_026946362.1"/>
</dbReference>
<dbReference type="InterPro" id="IPR048260">
    <property type="entry name" value="Cytochrome_b_C_euk/bac"/>
</dbReference>
<feature type="transmembrane region" description="Helical" evidence="14">
    <location>
        <begin position="326"/>
        <end position="346"/>
    </location>
</feature>
<feature type="transmembrane region" description="Helical" evidence="14">
    <location>
        <begin position="179"/>
        <end position="200"/>
    </location>
</feature>
<dbReference type="InterPro" id="IPR016174">
    <property type="entry name" value="Di-haem_cyt_TM"/>
</dbReference>
<protein>
    <recommendedName>
        <fullName evidence="2 14">Cytochrome b</fullName>
    </recommendedName>
</protein>
<feature type="transmembrane region" description="Helical" evidence="14">
    <location>
        <begin position="291"/>
        <end position="310"/>
    </location>
</feature>
<comment type="caution">
    <text evidence="17">The sequence shown here is derived from an EMBL/GenBank/DDBJ whole genome shotgun (WGS) entry which is preliminary data.</text>
</comment>
<dbReference type="EMBL" id="JAFFHA010000010">
    <property type="protein sequence ID" value="KAK4649769.1"/>
    <property type="molecule type" value="Genomic_DNA"/>
</dbReference>
<keyword evidence="9 14" id="KW-0249">Electron transport</keyword>
<dbReference type="InterPro" id="IPR030689">
    <property type="entry name" value="Cytochrome_b"/>
</dbReference>
<dbReference type="GeneID" id="87904275"/>
<dbReference type="PROSITE" id="PS51002">
    <property type="entry name" value="CYTB_NTER"/>
    <property type="match status" value="1"/>
</dbReference>
<evidence type="ECO:0000256" key="11">
    <source>
        <dbReference type="ARBA" id="ARBA00023004"/>
    </source>
</evidence>
<evidence type="ECO:0000256" key="7">
    <source>
        <dbReference type="ARBA" id="ARBA00022723"/>
    </source>
</evidence>
<gene>
    <name evidence="17" type="primary">cob</name>
    <name evidence="17" type="ORF">QC762_0117600</name>
</gene>
<dbReference type="CDD" id="cd00284">
    <property type="entry name" value="Cytochrome_b_N"/>
    <property type="match status" value="1"/>
</dbReference>
<evidence type="ECO:0000256" key="1">
    <source>
        <dbReference type="ARBA" id="ARBA00004448"/>
    </source>
</evidence>
<keyword evidence="18" id="KW-1185">Reference proteome</keyword>
<dbReference type="Pfam" id="PF00033">
    <property type="entry name" value="Cytochrome_B"/>
    <property type="match status" value="1"/>
</dbReference>
<feature type="transmembrane region" description="Helical" evidence="14">
    <location>
        <begin position="358"/>
        <end position="375"/>
    </location>
</feature>
<dbReference type="InterPro" id="IPR005797">
    <property type="entry name" value="Cyt_b/b6_N"/>
</dbReference>
<dbReference type="InterPro" id="IPR027387">
    <property type="entry name" value="Cytb/b6-like_sf"/>
</dbReference>
<keyword evidence="8" id="KW-0999">Mitochondrion inner membrane</keyword>
<keyword evidence="5 14" id="KW-0679">Respiratory chain</keyword>
<geneLocation type="mitochondrion" evidence="17"/>
<evidence type="ECO:0000256" key="4">
    <source>
        <dbReference type="ARBA" id="ARBA00022617"/>
    </source>
</evidence>
<dbReference type="SUPFAM" id="SSF81342">
    <property type="entry name" value="Transmembrane di-heme cytochromes"/>
    <property type="match status" value="1"/>
</dbReference>
<evidence type="ECO:0000313" key="17">
    <source>
        <dbReference type="EMBL" id="KAK4649769.1"/>
    </source>
</evidence>
<dbReference type="CDD" id="cd00290">
    <property type="entry name" value="cytochrome_b_C"/>
    <property type="match status" value="1"/>
</dbReference>
<dbReference type="Proteomes" id="UP001323405">
    <property type="component" value="Unassembled WGS sequence"/>
</dbReference>
<keyword evidence="4 14" id="KW-0349">Heme</keyword>
<evidence type="ECO:0000259" key="16">
    <source>
        <dbReference type="PROSITE" id="PS51003"/>
    </source>
</evidence>
<evidence type="ECO:0000256" key="5">
    <source>
        <dbReference type="ARBA" id="ARBA00022660"/>
    </source>
</evidence>
<comment type="function">
    <text evidence="14">Component of the ubiquinol-cytochrome c reductase complex (complex III or cytochrome b-c1 complex) that is part of the mitochondrial respiratory chain. The b-c1 complex mediates electron transfer from ubiquinol to cytochrome c. Contributes to the generation of a proton gradient across the mitochondrial membrane that is then used for ATP synthesis.</text>
</comment>
<evidence type="ECO:0000256" key="9">
    <source>
        <dbReference type="ARBA" id="ARBA00022982"/>
    </source>
</evidence>
<evidence type="ECO:0000256" key="13">
    <source>
        <dbReference type="ARBA" id="ARBA00023136"/>
    </source>
</evidence>
<dbReference type="SUPFAM" id="SSF81648">
    <property type="entry name" value="a domain/subunit of cytochrome bc1 complex (Ubiquinol-cytochrome c reductase)"/>
    <property type="match status" value="1"/>
</dbReference>
<comment type="subcellular location">
    <subcellularLocation>
        <location evidence="1">Mitochondrion inner membrane</location>
        <topology evidence="1">Multi-pass membrane protein</topology>
    </subcellularLocation>
</comment>
<feature type="transmembrane region" description="Helical" evidence="14">
    <location>
        <begin position="80"/>
        <end position="99"/>
    </location>
</feature>
<feature type="transmembrane region" description="Helical" evidence="14">
    <location>
        <begin position="231"/>
        <end position="252"/>
    </location>
</feature>
<dbReference type="InterPro" id="IPR036150">
    <property type="entry name" value="Cyt_b/b6_C_sf"/>
</dbReference>
<dbReference type="Gene3D" id="1.20.810.10">
    <property type="entry name" value="Cytochrome Bc1 Complex, Chain C"/>
    <property type="match status" value="1"/>
</dbReference>
<evidence type="ECO:0000313" key="18">
    <source>
        <dbReference type="Proteomes" id="UP001323405"/>
    </source>
</evidence>
<evidence type="ECO:0000259" key="15">
    <source>
        <dbReference type="PROSITE" id="PS51002"/>
    </source>
</evidence>
<evidence type="ECO:0000256" key="8">
    <source>
        <dbReference type="ARBA" id="ARBA00022792"/>
    </source>
</evidence>
<keyword evidence="11 14" id="KW-0408">Iron</keyword>
<accession>A0ABR0G211</accession>
<sequence>MRILKSHPLLKLVNSYLIDASQPSNISYLWNFGSLLLLCLVIQIITGVTLAMHYSPNVLEAFNSIEHIMRDVNNGWLVRYLHSNTASAFFFLVYLHIGRGMYYGSYRAPRTLVWAIGTVILIVMIVTAFLGYVLPYGQMSLWGATVITNLVSAIPWIGQDIVEFIWGGFSVNNATLNRFFALHYLLPFILVALVLMHLIALHDTAGSSNPLGISGNYDRITFAPYYLFKDLITIFIFIFVLSSFVFFMSNVLGDSENYIMANPMQTPAAIVPEWFDLLPFYAILRSIPNKLLGVIAMFAAILAIMLLPITDLGRSKGLQFRPLSKFAFWVFVVNFLILMKLGACHVETPFIELGQLSTALYFGHFIIIVPIISLIENTLVDLNTMSKG</sequence>
<feature type="domain" description="Cytochrome b/b6 N-terminal region profile" evidence="15">
    <location>
        <begin position="1"/>
        <end position="210"/>
    </location>
</feature>
<keyword evidence="12 14" id="KW-0496">Mitochondrion</keyword>
<name>A0ABR0G211_9PEZI</name>
<dbReference type="PROSITE" id="PS51003">
    <property type="entry name" value="CYTB_CTER"/>
    <property type="match status" value="1"/>
</dbReference>
<dbReference type="PIRSF" id="PIRSF038885">
    <property type="entry name" value="COB"/>
    <property type="match status" value="1"/>
</dbReference>
<dbReference type="PANTHER" id="PTHR19271">
    <property type="entry name" value="CYTOCHROME B"/>
    <property type="match status" value="1"/>
</dbReference>
<reference evidence="17 18" key="1">
    <citation type="journal article" date="2023" name="bioRxiv">
        <title>High-quality genome assemblies of four members of thePodospora anserinaspecies complex.</title>
        <authorList>
            <person name="Ament-Velasquez S.L."/>
            <person name="Vogan A.A."/>
            <person name="Wallerman O."/>
            <person name="Hartmann F."/>
            <person name="Gautier V."/>
            <person name="Silar P."/>
            <person name="Giraud T."/>
            <person name="Johannesson H."/>
        </authorList>
    </citation>
    <scope>NUCLEOTIDE SEQUENCE [LARGE SCALE GENOMIC DNA]</scope>
    <source>
        <strain evidence="17 18">CBS 415.72m</strain>
    </source>
</reference>
<keyword evidence="6 14" id="KW-0812">Transmembrane</keyword>
<dbReference type="Pfam" id="PF00032">
    <property type="entry name" value="Cytochrom_B_C"/>
    <property type="match status" value="1"/>
</dbReference>
<comment type="cofactor">
    <cofactor evidence="14">
        <name>heme b</name>
        <dbReference type="ChEBI" id="CHEBI:60344"/>
    </cofactor>
    <text evidence="14">Binds 2 heme groups non-covalently.</text>
</comment>
<evidence type="ECO:0000256" key="3">
    <source>
        <dbReference type="ARBA" id="ARBA00022448"/>
    </source>
</evidence>
<keyword evidence="3 14" id="KW-0813">Transport</keyword>
<proteinExistence type="inferred from homology"/>
<evidence type="ECO:0000256" key="10">
    <source>
        <dbReference type="ARBA" id="ARBA00022989"/>
    </source>
</evidence>
<dbReference type="PANTHER" id="PTHR19271:SF16">
    <property type="entry name" value="CYTOCHROME B"/>
    <property type="match status" value="1"/>
</dbReference>
<keyword evidence="7 14" id="KW-0479">Metal-binding</keyword>